<dbReference type="Proteomes" id="UP000261640">
    <property type="component" value="Unplaced"/>
</dbReference>
<organism evidence="2 3">
    <name type="scientific">Mastacembelus armatus</name>
    <name type="common">zig-zag eel</name>
    <dbReference type="NCBI Taxonomy" id="205130"/>
    <lineage>
        <taxon>Eukaryota</taxon>
        <taxon>Metazoa</taxon>
        <taxon>Chordata</taxon>
        <taxon>Craniata</taxon>
        <taxon>Vertebrata</taxon>
        <taxon>Euteleostomi</taxon>
        <taxon>Actinopterygii</taxon>
        <taxon>Neopterygii</taxon>
        <taxon>Teleostei</taxon>
        <taxon>Neoteleostei</taxon>
        <taxon>Acanthomorphata</taxon>
        <taxon>Anabantaria</taxon>
        <taxon>Synbranchiformes</taxon>
        <taxon>Mastacembelidae</taxon>
        <taxon>Mastacembelus</taxon>
    </lineage>
</organism>
<protein>
    <submittedName>
        <fullName evidence="2">Cilia and flagella associated protein 99</fullName>
    </submittedName>
</protein>
<dbReference type="CTD" id="402160"/>
<evidence type="ECO:0000256" key="1">
    <source>
        <dbReference type="SAM" id="Coils"/>
    </source>
</evidence>
<name>A0A3Q3KQY3_9TELE</name>
<feature type="coiled-coil region" evidence="1">
    <location>
        <begin position="577"/>
        <end position="607"/>
    </location>
</feature>
<reference evidence="2" key="2">
    <citation type="submission" date="2025-09" db="UniProtKB">
        <authorList>
            <consortium name="Ensembl"/>
        </authorList>
    </citation>
    <scope>IDENTIFICATION</scope>
</reference>
<dbReference type="InterPro" id="IPR039341">
    <property type="entry name" value="CFAP99"/>
</dbReference>
<proteinExistence type="predicted"/>
<dbReference type="PANTHER" id="PTHR34649">
    <property type="entry name" value="CILIA- AND FLAGELLA-ASSOCIATED PROTEIN 99"/>
    <property type="match status" value="1"/>
</dbReference>
<dbReference type="RefSeq" id="XP_026158965.1">
    <property type="nucleotide sequence ID" value="XM_026303180.1"/>
</dbReference>
<dbReference type="FunCoup" id="A0A3Q3KQY3">
    <property type="interactions" value="5"/>
</dbReference>
<accession>A0A3Q3KQY3</accession>
<keyword evidence="1" id="KW-0175">Coiled coil</keyword>
<dbReference type="STRING" id="205130.ENSMAMP00000003673"/>
<evidence type="ECO:0000313" key="3">
    <source>
        <dbReference type="Proteomes" id="UP000261640"/>
    </source>
</evidence>
<dbReference type="GeneID" id="113128114"/>
<dbReference type="PANTHER" id="PTHR34649:SF1">
    <property type="entry name" value="CILIA- AND FLAGELLA-ASSOCIATED PROTEIN 99"/>
    <property type="match status" value="1"/>
</dbReference>
<dbReference type="GeneTree" id="ENSGT00500000045231"/>
<evidence type="ECO:0000313" key="2">
    <source>
        <dbReference type="Ensembl" id="ENSMAMP00000003673.1"/>
    </source>
</evidence>
<dbReference type="Ensembl" id="ENSMAMT00000003758.2">
    <property type="protein sequence ID" value="ENSMAMP00000003673.1"/>
    <property type="gene ID" value="ENSMAMG00000002503.2"/>
</dbReference>
<feature type="coiled-coil region" evidence="1">
    <location>
        <begin position="439"/>
        <end position="466"/>
    </location>
</feature>
<sequence>MSSSYGSLVKEAIVLLDKFGAGRQCLDDFIEDASNDLQDMDAQHKKFILDTVSGCIEHKKLLDIVISVFYGQNGKSLSRGDRSQFVIICYLATFVLDDIGFQRFSNIVKSLDIKKMHSFLSFFFANLTTWIQEEWNTIYDAAYVEEQWIGPLLRWRPEIAVLIDQLAVKISHGSQVKKAPIKTTEPQEFALTKPKPRALPMPELIPLQEKCKPVPNSTYRAPKETQIIEEIKQKNHQKTEELLYEANMKQFKCVKQQKSEHTKQLMSQIQKDLDSKLKFNTRYSSGEPSRNKNSNWSVKLNSAAILRQGALYDRHVEEELQRMERLTEGAREPSSFLQWQKEMREKDLQEELAKIERRRLEGRISYEEAAMARTRIMERNQKTAQLQKEETAQLMRRYAEKRLQEEEEMRDLVQQVAEGHKNSRTAKEKLQKFKQNIVKEVSEQKRELLRQALEEAQAELSRKFEIINEIRAIQSLPHVRLTIFDNTETAGHELLGEMSLAELKERLALLKEAQQIEQQEKREHILEVKQKKKKLLLEQLDTINLHKRALAHAAAIRKEKRKARPEVQQPVTQDEKLLALQKKLKDKQQERKRLKQIESNRAKASEQNTAHTVLNTGTHNEKSLGGKSWEELELNLERHIEKDAPYMVSQRETLMA</sequence>
<dbReference type="InParanoid" id="A0A3Q3KQY3"/>
<dbReference type="AlphaFoldDB" id="A0A3Q3KQY3"/>
<keyword evidence="3" id="KW-1185">Reference proteome</keyword>
<dbReference type="OrthoDB" id="10262255at2759"/>
<feature type="coiled-coil region" evidence="1">
    <location>
        <begin position="388"/>
        <end position="415"/>
    </location>
</feature>
<reference evidence="2" key="1">
    <citation type="submission" date="2025-08" db="UniProtKB">
        <authorList>
            <consortium name="Ensembl"/>
        </authorList>
    </citation>
    <scope>IDENTIFICATION</scope>
</reference>